<gene>
    <name evidence="2" type="ORF">AOG54_05000</name>
</gene>
<feature type="transmembrane region" description="Helical" evidence="1">
    <location>
        <begin position="62"/>
        <end position="83"/>
    </location>
</feature>
<feature type="transmembrane region" description="Helical" evidence="1">
    <location>
        <begin position="95"/>
        <end position="113"/>
    </location>
</feature>
<reference evidence="2 3" key="1">
    <citation type="submission" date="2015-09" db="EMBL/GenBank/DDBJ databases">
        <title>Heavy metals and arsenic resistance mechanisms in polyextremophilic archaea of the family Ferroplasmaceae.</title>
        <authorList>
            <person name="Bulaev A.G."/>
            <person name="Kanygina A.V."/>
        </authorList>
    </citation>
    <scope>NUCLEOTIDE SEQUENCE [LARGE SCALE GENOMIC DNA]</scope>
    <source>
        <strain evidence="2 3">VT</strain>
    </source>
</reference>
<keyword evidence="1" id="KW-1133">Transmembrane helix</keyword>
<dbReference type="AlphaFoldDB" id="A0A0Q0VSL0"/>
<protein>
    <submittedName>
        <fullName evidence="2">Uncharacterized protein</fullName>
    </submittedName>
</protein>
<accession>A0A0Q0VSL0</accession>
<sequence length="228" mass="26678">MYNTGEVMANPKKDEPIFVEPPFDKKGYLKYERERAKAIIFVFLIGLVVGILSAFFEIYGFWYLGVLLLIAILYFLNRIIKFLKIGLPKQTSHKIYMYGELIITWFIFWIIALNPPVHLISGPEIVNLQFENNNHWTNLTEVSGKYDIPFNGKTTDHLRYHTDYKYPITAIYINETTSGITRPVKYTESHNEVYFNLTSVSPESTYYVHITEKSSYKSTSETFKFFIT</sequence>
<keyword evidence="1" id="KW-0472">Membrane</keyword>
<keyword evidence="1" id="KW-0812">Transmembrane</keyword>
<dbReference type="EMBL" id="LKBG01000241">
    <property type="protein sequence ID" value="KQB34447.1"/>
    <property type="molecule type" value="Genomic_DNA"/>
</dbReference>
<feature type="transmembrane region" description="Helical" evidence="1">
    <location>
        <begin position="38"/>
        <end position="56"/>
    </location>
</feature>
<proteinExistence type="predicted"/>
<comment type="caution">
    <text evidence="2">The sequence shown here is derived from an EMBL/GenBank/DDBJ whole genome shotgun (WGS) entry which is preliminary data.</text>
</comment>
<name>A0A0Q0VSL0_9ARCH</name>
<evidence type="ECO:0000313" key="3">
    <source>
        <dbReference type="Proteomes" id="UP000050320"/>
    </source>
</evidence>
<evidence type="ECO:0000313" key="2">
    <source>
        <dbReference type="EMBL" id="KQB34447.1"/>
    </source>
</evidence>
<dbReference type="Proteomes" id="UP000050320">
    <property type="component" value="Unassembled WGS sequence"/>
</dbReference>
<evidence type="ECO:0000256" key="1">
    <source>
        <dbReference type="SAM" id="Phobius"/>
    </source>
</evidence>
<organism evidence="2 3">
    <name type="scientific">Acidiplasma aeolicum</name>
    <dbReference type="NCBI Taxonomy" id="507754"/>
    <lineage>
        <taxon>Archaea</taxon>
        <taxon>Methanobacteriati</taxon>
        <taxon>Thermoplasmatota</taxon>
        <taxon>Thermoplasmata</taxon>
        <taxon>Thermoplasmatales</taxon>
        <taxon>Ferroplasmaceae</taxon>
        <taxon>Acidiplasma</taxon>
    </lineage>
</organism>
<keyword evidence="3" id="KW-1185">Reference proteome</keyword>